<name>A0A6A6Z9I9_9PEZI</name>
<keyword evidence="4" id="KW-1185">Reference proteome</keyword>
<evidence type="ECO:0000256" key="1">
    <source>
        <dbReference type="ARBA" id="ARBA00022737"/>
    </source>
</evidence>
<organism evidence="3">
    <name type="scientific">Mytilinidion resinicola</name>
    <dbReference type="NCBI Taxonomy" id="574789"/>
    <lineage>
        <taxon>Eukaryota</taxon>
        <taxon>Fungi</taxon>
        <taxon>Dikarya</taxon>
        <taxon>Ascomycota</taxon>
        <taxon>Pezizomycotina</taxon>
        <taxon>Dothideomycetes</taxon>
        <taxon>Pleosporomycetidae</taxon>
        <taxon>Mytilinidiales</taxon>
        <taxon>Mytilinidiaceae</taxon>
        <taxon>Mytilinidion</taxon>
    </lineage>
</organism>
<dbReference type="OrthoDB" id="1577640at2759"/>
<proteinExistence type="predicted"/>
<gene>
    <name evidence="3 5" type="ORF">BDZ99DRAFT_514007</name>
</gene>
<dbReference type="PANTHER" id="PTHR10039">
    <property type="entry name" value="AMELOGENIN"/>
    <property type="match status" value="1"/>
</dbReference>
<sequence>MEVIGTATALIAVAEFSLKLFKACDSYYRAVKEAPREIKRLSEETRSFDTNLRILHAIATSPDAAKVPILVELMKADGPREECQALLRSLLTKLGEGNDRHAKRKVFKQMKWPLEKEDMDNGISVLERHRKDLDFALSSDNLNISVATNRMIAQIYDNTAMKQKDDRCDRILEWLPTTDTAMNHEEARKKHQDGTGEWLFKTDQWGNWISNRGSVMWLNGMPGCGKTVLAWTTSELDSISDVYVVVDALDESSLQKDARKEVLEAVKRLAGTKNTKLHLLLTSRPELDIVDSLAPLLTVPGISIQSHQIQADISHYVSTQIRESNTLRKLRPEDALRIQNTLTEKANGMQVFSDLIYTFSSMALCGGTTIRWVFCQMEVIRKCISSSDIYKALDRLPTDLNETYDRILEAIPKAHQPIAHRALAWLFFSRSPLLADVLAEASIIDPCA</sequence>
<dbReference type="Pfam" id="PF24883">
    <property type="entry name" value="NPHP3_N"/>
    <property type="match status" value="2"/>
</dbReference>
<evidence type="ECO:0000313" key="4">
    <source>
        <dbReference type="Proteomes" id="UP000504636"/>
    </source>
</evidence>
<dbReference type="AlphaFoldDB" id="A0A6A6Z9I9"/>
<feature type="domain" description="Nephrocystin 3-like N-terminal" evidence="2">
    <location>
        <begin position="239"/>
        <end position="284"/>
    </location>
</feature>
<feature type="domain" description="Nephrocystin 3-like N-terminal" evidence="2">
    <location>
        <begin position="194"/>
        <end position="232"/>
    </location>
</feature>
<evidence type="ECO:0000259" key="2">
    <source>
        <dbReference type="Pfam" id="PF24883"/>
    </source>
</evidence>
<dbReference type="PANTHER" id="PTHR10039:SF16">
    <property type="entry name" value="GPI INOSITOL-DEACYLASE"/>
    <property type="match status" value="1"/>
</dbReference>
<dbReference type="InterPro" id="IPR056884">
    <property type="entry name" value="NPHP3-like_N"/>
</dbReference>
<reference evidence="5" key="3">
    <citation type="submission" date="2025-04" db="UniProtKB">
        <authorList>
            <consortium name="RefSeq"/>
        </authorList>
    </citation>
    <scope>IDENTIFICATION</scope>
    <source>
        <strain evidence="5">CBS 304.34</strain>
    </source>
</reference>
<dbReference type="Proteomes" id="UP000504636">
    <property type="component" value="Unplaced"/>
</dbReference>
<reference evidence="3 5" key="1">
    <citation type="journal article" date="2020" name="Stud. Mycol.">
        <title>101 Dothideomycetes genomes: a test case for predicting lifestyles and emergence of pathogens.</title>
        <authorList>
            <person name="Haridas S."/>
            <person name="Albert R."/>
            <person name="Binder M."/>
            <person name="Bloem J."/>
            <person name="Labutti K."/>
            <person name="Salamov A."/>
            <person name="Andreopoulos B."/>
            <person name="Baker S."/>
            <person name="Barry K."/>
            <person name="Bills G."/>
            <person name="Bluhm B."/>
            <person name="Cannon C."/>
            <person name="Castanera R."/>
            <person name="Culley D."/>
            <person name="Daum C."/>
            <person name="Ezra D."/>
            <person name="Gonzalez J."/>
            <person name="Henrissat B."/>
            <person name="Kuo A."/>
            <person name="Liang C."/>
            <person name="Lipzen A."/>
            <person name="Lutzoni F."/>
            <person name="Magnuson J."/>
            <person name="Mondo S."/>
            <person name="Nolan M."/>
            <person name="Ohm R."/>
            <person name="Pangilinan J."/>
            <person name="Park H.-J."/>
            <person name="Ramirez L."/>
            <person name="Alfaro M."/>
            <person name="Sun H."/>
            <person name="Tritt A."/>
            <person name="Yoshinaga Y."/>
            <person name="Zwiers L.-H."/>
            <person name="Turgeon B."/>
            <person name="Goodwin S."/>
            <person name="Spatafora J."/>
            <person name="Crous P."/>
            <person name="Grigoriev I."/>
        </authorList>
    </citation>
    <scope>NUCLEOTIDE SEQUENCE</scope>
    <source>
        <strain evidence="3 5">CBS 304.34</strain>
    </source>
</reference>
<protein>
    <recommendedName>
        <fullName evidence="2">Nephrocystin 3-like N-terminal domain-containing protein</fullName>
    </recommendedName>
</protein>
<accession>A0A6A6Z9I9</accession>
<evidence type="ECO:0000313" key="3">
    <source>
        <dbReference type="EMBL" id="KAF2817791.1"/>
    </source>
</evidence>
<keyword evidence="1" id="KW-0677">Repeat</keyword>
<reference evidence="5" key="2">
    <citation type="submission" date="2020-04" db="EMBL/GenBank/DDBJ databases">
        <authorList>
            <consortium name="NCBI Genome Project"/>
        </authorList>
    </citation>
    <scope>NUCLEOTIDE SEQUENCE</scope>
    <source>
        <strain evidence="5">CBS 304.34</strain>
    </source>
</reference>
<evidence type="ECO:0000313" key="5">
    <source>
        <dbReference type="RefSeq" id="XP_033584755.1"/>
    </source>
</evidence>
<dbReference type="GeneID" id="54465666"/>
<dbReference type="RefSeq" id="XP_033584755.1">
    <property type="nucleotide sequence ID" value="XM_033724773.1"/>
</dbReference>
<dbReference type="EMBL" id="MU003692">
    <property type="protein sequence ID" value="KAF2817791.1"/>
    <property type="molecule type" value="Genomic_DNA"/>
</dbReference>